<proteinExistence type="predicted"/>
<dbReference type="PANTHER" id="PTHR47197">
    <property type="entry name" value="PROTEIN NIRF"/>
    <property type="match status" value="1"/>
</dbReference>
<evidence type="ECO:0000313" key="2">
    <source>
        <dbReference type="Proteomes" id="UP001165667"/>
    </source>
</evidence>
<name>A0AA42CNW7_9HYPH</name>
<reference evidence="1" key="1">
    <citation type="submission" date="2022-05" db="EMBL/GenBank/DDBJ databases">
        <authorList>
            <person name="Pankratov T."/>
        </authorList>
    </citation>
    <scope>NUCLEOTIDE SEQUENCE</scope>
    <source>
        <strain evidence="1">BP6-180914</strain>
    </source>
</reference>
<gene>
    <name evidence="1" type="ORF">M8523_36050</name>
</gene>
<feature type="non-terminal residue" evidence="1">
    <location>
        <position position="1"/>
    </location>
</feature>
<evidence type="ECO:0000313" key="1">
    <source>
        <dbReference type="EMBL" id="MCW6513246.1"/>
    </source>
</evidence>
<comment type="caution">
    <text evidence="1">The sequence shown here is derived from an EMBL/GenBank/DDBJ whole genome shotgun (WGS) entry which is preliminary data.</text>
</comment>
<dbReference type="InterPro" id="IPR011048">
    <property type="entry name" value="Haem_d1_sf"/>
</dbReference>
<sequence length="279" mass="28356">GAVMKDGKIDNETSGPDGVLFTGTEIWAGDGDSTIKVIDPATQKTTATISTGGKTRLDEMAVDSKDHAFIGVNNAEDPPYATVVSTKPDHALIGKIVFPTATDGAEQPAYNPDDGLFYMSIPEFDKDPKKGGVAVIDPRTGTLVKVLPVENCHPAGLAFGPNGNFVLGCNADGKQMPAATSIMNARTGAVVAVVPGIGGADMVNYNAKNGQYYTASRGNPGGPVLGVIDAARNTLVQTIPITGGAPHSVASSEATGHVFVPVGAVGGGDGTIHVFAPAS</sequence>
<dbReference type="EMBL" id="JAMOIM010000126">
    <property type="protein sequence ID" value="MCW6513246.1"/>
    <property type="molecule type" value="Genomic_DNA"/>
</dbReference>
<dbReference type="InterPro" id="IPR015943">
    <property type="entry name" value="WD40/YVTN_repeat-like_dom_sf"/>
</dbReference>
<dbReference type="Proteomes" id="UP001165667">
    <property type="component" value="Unassembled WGS sequence"/>
</dbReference>
<dbReference type="RefSeq" id="WP_282589618.1">
    <property type="nucleotide sequence ID" value="NZ_JAMOIM010000126.1"/>
</dbReference>
<dbReference type="AlphaFoldDB" id="A0AA42CNW7"/>
<accession>A0AA42CNW7</accession>
<dbReference type="PANTHER" id="PTHR47197:SF3">
    <property type="entry name" value="DIHYDRO-HEME D1 DEHYDROGENASE"/>
    <property type="match status" value="1"/>
</dbReference>
<organism evidence="1 2">
    <name type="scientific">Lichenifustis flavocetrariae</name>
    <dbReference type="NCBI Taxonomy" id="2949735"/>
    <lineage>
        <taxon>Bacteria</taxon>
        <taxon>Pseudomonadati</taxon>
        <taxon>Pseudomonadota</taxon>
        <taxon>Alphaproteobacteria</taxon>
        <taxon>Hyphomicrobiales</taxon>
        <taxon>Lichenihabitantaceae</taxon>
        <taxon>Lichenifustis</taxon>
    </lineage>
</organism>
<dbReference type="InterPro" id="IPR051200">
    <property type="entry name" value="Host-pathogen_enzymatic-act"/>
</dbReference>
<protein>
    <submittedName>
        <fullName evidence="1">Uncharacterized protein</fullName>
    </submittedName>
</protein>
<dbReference type="Gene3D" id="2.130.10.10">
    <property type="entry name" value="YVTN repeat-like/Quinoprotein amine dehydrogenase"/>
    <property type="match status" value="2"/>
</dbReference>
<dbReference type="SUPFAM" id="SSF51004">
    <property type="entry name" value="C-terminal (heme d1) domain of cytochrome cd1-nitrite reductase"/>
    <property type="match status" value="1"/>
</dbReference>
<keyword evidence="2" id="KW-1185">Reference proteome</keyword>